<dbReference type="InterPro" id="IPR048428">
    <property type="entry name" value="YobI-NTPase"/>
</dbReference>
<evidence type="ECO:0000313" key="4">
    <source>
        <dbReference type="Proteomes" id="UP000029488"/>
    </source>
</evidence>
<evidence type="ECO:0000259" key="2">
    <source>
        <dbReference type="Pfam" id="PF20693"/>
    </source>
</evidence>
<protein>
    <submittedName>
        <fullName evidence="3">DNA-binding protein</fullName>
    </submittedName>
</protein>
<sequence length="1203" mass="142583">MEEYVINNNKIDLKPAALYPKPELVNHEEMHHTIDRINETLDDERAHNIAITAPYDSGKTSILEYIFSEREKKYPCIIKCKNWCINKINECKIKYFLSPKLFFKIKDYKKISLTNFFTIIENDQTGKKFDSLNSELEKSIIEQLLLTPEAKNRLPDSRINRIYSINPMKKVFLYVLELLVYIAIFFNNTTILNLNIGWKWELLIVSSLIIWMFNSFLCHQIPKMTASFKVKKVGIGVELSDEKSLFNKYEEELIYFFKQSKIRYVIFEDLDRFDIPLIFQNLRELNIRLNESNIPVTFVYALRDSIFSQPKIKEGNHTAENSNDRMEITLNPAIQKSKFFDYIIPIFPIHSYFNSKNQILSKLNSDYYSKTLNNIISEKYITGVGFYISDVRTISAIVSELDIYVQQLKKSNERDIDYNKLFAAIVYKNIYPEDFSNLQYISQNENVSNIGYLIRNIEDLRNVLLNGSIHILQENIERKQKEFEELRKLAIEDIVTLMKIRFETVMKRYNSRYIIINNQHYDSNNIEDFYKLILDKENPIDIKVDRSYENVKSDEFYNNKYEENLFRDFVMKNKNTVSDYLTDLNEEINILETKLKMKRHDFSKETFAELFGHLVDKEYINDLSIKKTMKESILYVFDNPLLRYLISEGLIDIDLFEYISPTFFEGLSQNDFNFVNKVARYEIIEDTKLDKPEKVLEVLTEFVSNMSYAYSYQLFIELIKNGREKDYLNLLGTVKGKNDTNFIFRCFNSNTPLINEKIVGIIFNEWSEVFKDVYLNNDNTAISNFLKTSLSMLTKSKPNNSFFNKLDEYKVLDNSLFLNELLKYNYRDKIFKNYKHCYENLNNIVNDVNLNTDVIFENNWFDKNNENFAFLMDLYDDSLKQSNSKIKLSSIFDMEHIQYFIENKYKGSPMPVDELFTYLSILSDYGIFKIGKEGFNRRKYGEVLHFVSQIKPKTILSKDDQLSIFKLLGLEDLSSMDELKNLDDETKKLDESISSLIYNGMIIVTFPFFESWEKSQFKIRKTITSCLLNLEQQDEFDIDKVYSGIRYTTIRDWIEKSNNEKIIIEKVNKDEEFDIQNFEIEKIDNIDRKNKIVLKLARNLNFDKLKQLLLSSIVEDPHEKLKILDISCSKFPKKYELNDISIFLFNDRNILFSWVGRENGNISNSDADDELKNLLVEFFDEKNILSSDRKFLKSPILWKYFKE</sequence>
<keyword evidence="1" id="KW-0812">Transmembrane</keyword>
<feature type="domain" description="YobI-like P-loop NTPase" evidence="2">
    <location>
        <begin position="35"/>
        <end position="440"/>
    </location>
</feature>
<feature type="transmembrane region" description="Helical" evidence="1">
    <location>
        <begin position="171"/>
        <end position="196"/>
    </location>
</feature>
<proteinExistence type="predicted"/>
<organism evidence="3 4">
    <name type="scientific">Ligilactobacillus salivarius</name>
    <dbReference type="NCBI Taxonomy" id="1624"/>
    <lineage>
        <taxon>Bacteria</taxon>
        <taxon>Bacillati</taxon>
        <taxon>Bacillota</taxon>
        <taxon>Bacilli</taxon>
        <taxon>Lactobacillales</taxon>
        <taxon>Lactobacillaceae</taxon>
        <taxon>Ligilactobacillus</taxon>
    </lineage>
</organism>
<dbReference type="KEGG" id="lsj:LSJ_1585c"/>
<keyword evidence="1" id="KW-0472">Membrane</keyword>
<dbReference type="EMBL" id="CP007646">
    <property type="protein sequence ID" value="AIR11233.1"/>
    <property type="molecule type" value="Genomic_DNA"/>
</dbReference>
<evidence type="ECO:0000256" key="1">
    <source>
        <dbReference type="SAM" id="Phobius"/>
    </source>
</evidence>
<name>A0A089QH99_9LACO</name>
<dbReference type="Pfam" id="PF20693">
    <property type="entry name" value="YobI-ATPase"/>
    <property type="match status" value="1"/>
</dbReference>
<keyword evidence="3" id="KW-0238">DNA-binding</keyword>
<dbReference type="GO" id="GO:0003677">
    <property type="term" value="F:DNA binding"/>
    <property type="evidence" value="ECO:0007669"/>
    <property type="project" value="UniProtKB-KW"/>
</dbReference>
<gene>
    <name evidence="3" type="ORF">LSJ_1585c</name>
</gene>
<accession>A0A089QH99</accession>
<dbReference type="RefSeq" id="WP_044005417.1">
    <property type="nucleotide sequence ID" value="NZ_CP007646.1"/>
</dbReference>
<keyword evidence="1" id="KW-1133">Transmembrane helix</keyword>
<evidence type="ECO:0000313" key="3">
    <source>
        <dbReference type="EMBL" id="AIR11233.1"/>
    </source>
</evidence>
<dbReference type="AlphaFoldDB" id="A0A089QH99"/>
<dbReference type="Proteomes" id="UP000029488">
    <property type="component" value="Chromosome"/>
</dbReference>
<reference evidence="3 4" key="1">
    <citation type="journal article" date="2014" name="BMC Genomics">
        <title>Unusual genome complexity in Lactobacillus salivarius JCM1046.</title>
        <authorList>
            <person name="Raftis E.J."/>
            <person name="Forde B.M."/>
            <person name="Claesson M.J."/>
            <person name="O'Toole P.W."/>
        </authorList>
    </citation>
    <scope>NUCLEOTIDE SEQUENCE [LARGE SCALE GENOMIC DNA]</scope>
    <source>
        <strain evidence="3 4">JCM1046</strain>
    </source>
</reference>